<reference evidence="9" key="1">
    <citation type="submission" date="2020-10" db="EMBL/GenBank/DDBJ databases">
        <authorList>
            <person name="Castelo-Branco R."/>
            <person name="Eusebio N."/>
            <person name="Adriana R."/>
            <person name="Vieira A."/>
            <person name="Brugerolle De Fraissinette N."/>
            <person name="Rezende De Castro R."/>
            <person name="Schneider M.P."/>
            <person name="Vasconcelos V."/>
            <person name="Leao P.N."/>
        </authorList>
    </citation>
    <scope>NUCLEOTIDE SEQUENCE</scope>
    <source>
        <strain evidence="9">LEGE 07310</strain>
    </source>
</reference>
<name>A0A8J7DBA3_9CYAN</name>
<dbReference type="InterPro" id="IPR051311">
    <property type="entry name" value="DedA_domain"/>
</dbReference>
<keyword evidence="10" id="KW-1185">Reference proteome</keyword>
<dbReference type="Pfam" id="PF09335">
    <property type="entry name" value="VTT_dom"/>
    <property type="match status" value="1"/>
</dbReference>
<keyword evidence="4 7" id="KW-0812">Transmembrane</keyword>
<evidence type="ECO:0000256" key="1">
    <source>
        <dbReference type="ARBA" id="ARBA00004651"/>
    </source>
</evidence>
<keyword evidence="3" id="KW-1003">Cell membrane</keyword>
<evidence type="ECO:0000256" key="4">
    <source>
        <dbReference type="ARBA" id="ARBA00022692"/>
    </source>
</evidence>
<dbReference type="Proteomes" id="UP000636505">
    <property type="component" value="Unassembled WGS sequence"/>
</dbReference>
<dbReference type="InterPro" id="IPR032816">
    <property type="entry name" value="VTT_dom"/>
</dbReference>
<sequence length="204" mass="22501">MLEWITNAIATLGYVGVALLMLLENVIPPIPSEIIMPLAGFAAARGELNFGWAVFAGTVGSVAGALLWYYIGQALGIVRVKKLVDRYGRWVSLSSRDVDIAQRWLLKRGYWAVGLCRVIPGVRTYISIPAGFARMKMLGFLTYSTVGTVIWVAFLTYAGYLLGDNYERIETYIAPVSRAVIIGLIAATVFWIARRRMNPPEPPG</sequence>
<comment type="subcellular location">
    <subcellularLocation>
        <location evidence="1">Cell membrane</location>
        <topology evidence="1">Multi-pass membrane protein</topology>
    </subcellularLocation>
</comment>
<gene>
    <name evidence="9" type="ORF">IQ241_09025</name>
</gene>
<evidence type="ECO:0000256" key="2">
    <source>
        <dbReference type="ARBA" id="ARBA00010792"/>
    </source>
</evidence>
<proteinExistence type="inferred from homology"/>
<dbReference type="PANTHER" id="PTHR42709:SF6">
    <property type="entry name" value="UNDECAPRENYL PHOSPHATE TRANSPORTER A"/>
    <property type="match status" value="1"/>
</dbReference>
<feature type="domain" description="VTT" evidence="8">
    <location>
        <begin position="30"/>
        <end position="160"/>
    </location>
</feature>
<feature type="transmembrane region" description="Helical" evidence="7">
    <location>
        <begin position="12"/>
        <end position="30"/>
    </location>
</feature>
<evidence type="ECO:0000256" key="5">
    <source>
        <dbReference type="ARBA" id="ARBA00022989"/>
    </source>
</evidence>
<evidence type="ECO:0000256" key="6">
    <source>
        <dbReference type="ARBA" id="ARBA00023136"/>
    </source>
</evidence>
<keyword evidence="5 7" id="KW-1133">Transmembrane helix</keyword>
<feature type="transmembrane region" description="Helical" evidence="7">
    <location>
        <begin position="50"/>
        <end position="71"/>
    </location>
</feature>
<accession>A0A8J7DBA3</accession>
<dbReference type="GO" id="GO:0005886">
    <property type="term" value="C:plasma membrane"/>
    <property type="evidence" value="ECO:0007669"/>
    <property type="project" value="UniProtKB-SubCell"/>
</dbReference>
<feature type="transmembrane region" description="Helical" evidence="7">
    <location>
        <begin position="140"/>
        <end position="160"/>
    </location>
</feature>
<evidence type="ECO:0000313" key="10">
    <source>
        <dbReference type="Proteomes" id="UP000636505"/>
    </source>
</evidence>
<dbReference type="AlphaFoldDB" id="A0A8J7DBA3"/>
<evidence type="ECO:0000256" key="7">
    <source>
        <dbReference type="SAM" id="Phobius"/>
    </source>
</evidence>
<comment type="similarity">
    <text evidence="2">Belongs to the DedA family.</text>
</comment>
<evidence type="ECO:0000313" key="9">
    <source>
        <dbReference type="EMBL" id="MBE9077437.1"/>
    </source>
</evidence>
<feature type="transmembrane region" description="Helical" evidence="7">
    <location>
        <begin position="172"/>
        <end position="193"/>
    </location>
</feature>
<evidence type="ECO:0000256" key="3">
    <source>
        <dbReference type="ARBA" id="ARBA00022475"/>
    </source>
</evidence>
<evidence type="ECO:0000259" key="8">
    <source>
        <dbReference type="Pfam" id="PF09335"/>
    </source>
</evidence>
<organism evidence="9 10">
    <name type="scientific">Vasconcelosia minhoensis LEGE 07310</name>
    <dbReference type="NCBI Taxonomy" id="915328"/>
    <lineage>
        <taxon>Bacteria</taxon>
        <taxon>Bacillati</taxon>
        <taxon>Cyanobacteriota</taxon>
        <taxon>Cyanophyceae</taxon>
        <taxon>Nodosilineales</taxon>
        <taxon>Cymatolegaceae</taxon>
        <taxon>Vasconcelosia</taxon>
        <taxon>Vasconcelosia minhoensis</taxon>
    </lineage>
</organism>
<keyword evidence="6 7" id="KW-0472">Membrane</keyword>
<protein>
    <submittedName>
        <fullName evidence="9">DedA family protein</fullName>
    </submittedName>
</protein>
<dbReference type="PANTHER" id="PTHR42709">
    <property type="entry name" value="ALKALINE PHOSPHATASE LIKE PROTEIN"/>
    <property type="match status" value="1"/>
</dbReference>
<comment type="caution">
    <text evidence="9">The sequence shown here is derived from an EMBL/GenBank/DDBJ whole genome shotgun (WGS) entry which is preliminary data.</text>
</comment>
<dbReference type="EMBL" id="JADEXG010000017">
    <property type="protein sequence ID" value="MBE9077437.1"/>
    <property type="molecule type" value="Genomic_DNA"/>
</dbReference>